<dbReference type="InterPro" id="IPR036249">
    <property type="entry name" value="Thioredoxin-like_sf"/>
</dbReference>
<evidence type="ECO:0000313" key="3">
    <source>
        <dbReference type="Proteomes" id="UP000075806"/>
    </source>
</evidence>
<evidence type="ECO:0000313" key="2">
    <source>
        <dbReference type="EMBL" id="KYG34827.1"/>
    </source>
</evidence>
<dbReference type="EMBL" id="LTAO01000001">
    <property type="protein sequence ID" value="KYG34827.1"/>
    <property type="molecule type" value="Genomic_DNA"/>
</dbReference>
<dbReference type="OrthoDB" id="32134at2"/>
<comment type="caution">
    <text evidence="2">The sequence shown here is derived from an EMBL/GenBank/DDBJ whole genome shotgun (WGS) entry which is preliminary data.</text>
</comment>
<dbReference type="RefSeq" id="WP_052340072.1">
    <property type="nucleotide sequence ID" value="NZ_LTAO01000001.1"/>
</dbReference>
<dbReference type="Pfam" id="PF00085">
    <property type="entry name" value="Thioredoxin"/>
    <property type="match status" value="1"/>
</dbReference>
<organism evidence="2 3">
    <name type="scientific">Alkalihalobacillus trypoxylicola</name>
    <dbReference type="NCBI Taxonomy" id="519424"/>
    <lineage>
        <taxon>Bacteria</taxon>
        <taxon>Bacillati</taxon>
        <taxon>Bacillota</taxon>
        <taxon>Bacilli</taxon>
        <taxon>Bacillales</taxon>
        <taxon>Bacillaceae</taxon>
        <taxon>Alkalihalobacillus</taxon>
    </lineage>
</organism>
<dbReference type="InterPro" id="IPR013766">
    <property type="entry name" value="Thioredoxin_domain"/>
</dbReference>
<dbReference type="Gene3D" id="3.40.30.10">
    <property type="entry name" value="Glutaredoxin"/>
    <property type="match status" value="1"/>
</dbReference>
<sequence length="158" mass="18243">MKKLIIFGSVIVVIFAALVLVTNMQQSQESGDNVYNKSRLDPATVDQLDDPNYQNIVLPEELEEKIENEEDATVYFFSPKCQYCQEVTPRLMPIADDMNVNLLQYNLLEFEQGWNDFNVDSTPTLVQYKDGEEVFRIVGAASNEDYQQFFESYTLNEE</sequence>
<dbReference type="AlphaFoldDB" id="A0A161QAH8"/>
<protein>
    <submittedName>
        <fullName evidence="2">Thioredoxin</fullName>
    </submittedName>
</protein>
<dbReference type="Proteomes" id="UP000075806">
    <property type="component" value="Unassembled WGS sequence"/>
</dbReference>
<dbReference type="STRING" id="519424.AZF04_00385"/>
<proteinExistence type="predicted"/>
<feature type="domain" description="Thioredoxin" evidence="1">
    <location>
        <begin position="59"/>
        <end position="150"/>
    </location>
</feature>
<gene>
    <name evidence="2" type="ORF">AZF04_00385</name>
</gene>
<reference evidence="2" key="1">
    <citation type="submission" date="2016-02" db="EMBL/GenBank/DDBJ databases">
        <title>Genome sequence of Bacillus trypoxylicola KCTC 13244(T).</title>
        <authorList>
            <person name="Jeong H."/>
            <person name="Park S.-H."/>
            <person name="Choi S.-K."/>
        </authorList>
    </citation>
    <scope>NUCLEOTIDE SEQUENCE [LARGE SCALE GENOMIC DNA]</scope>
    <source>
        <strain evidence="2">KCTC 13244</strain>
    </source>
</reference>
<evidence type="ECO:0000259" key="1">
    <source>
        <dbReference type="Pfam" id="PF00085"/>
    </source>
</evidence>
<accession>A0A161QAH8</accession>
<name>A0A161QAH8_9BACI</name>
<keyword evidence="3" id="KW-1185">Reference proteome</keyword>
<dbReference type="CDD" id="cd02947">
    <property type="entry name" value="TRX_family"/>
    <property type="match status" value="1"/>
</dbReference>
<dbReference type="SUPFAM" id="SSF52833">
    <property type="entry name" value="Thioredoxin-like"/>
    <property type="match status" value="1"/>
</dbReference>